<keyword evidence="1" id="KW-0732">Signal</keyword>
<dbReference type="EMBL" id="OV170221">
    <property type="protein sequence ID" value="CAH0714250.1"/>
    <property type="molecule type" value="Genomic_DNA"/>
</dbReference>
<dbReference type="AlphaFoldDB" id="A0A8J9V7N1"/>
<dbReference type="OrthoDB" id="6340939at2759"/>
<organism evidence="2 3">
    <name type="scientific">Brenthis ino</name>
    <name type="common">lesser marbled fritillary</name>
    <dbReference type="NCBI Taxonomy" id="405034"/>
    <lineage>
        <taxon>Eukaryota</taxon>
        <taxon>Metazoa</taxon>
        <taxon>Ecdysozoa</taxon>
        <taxon>Arthropoda</taxon>
        <taxon>Hexapoda</taxon>
        <taxon>Insecta</taxon>
        <taxon>Pterygota</taxon>
        <taxon>Neoptera</taxon>
        <taxon>Endopterygota</taxon>
        <taxon>Lepidoptera</taxon>
        <taxon>Glossata</taxon>
        <taxon>Ditrysia</taxon>
        <taxon>Papilionoidea</taxon>
        <taxon>Nymphalidae</taxon>
        <taxon>Heliconiinae</taxon>
        <taxon>Argynnini</taxon>
        <taxon>Brenthis</taxon>
    </lineage>
</organism>
<feature type="non-terminal residue" evidence="2">
    <location>
        <position position="150"/>
    </location>
</feature>
<feature type="signal peptide" evidence="1">
    <location>
        <begin position="1"/>
        <end position="18"/>
    </location>
</feature>
<protein>
    <submittedName>
        <fullName evidence="2">Uncharacterized protein</fullName>
    </submittedName>
</protein>
<keyword evidence="3" id="KW-1185">Reference proteome</keyword>
<evidence type="ECO:0000313" key="2">
    <source>
        <dbReference type="EMBL" id="CAH0714250.1"/>
    </source>
</evidence>
<feature type="chain" id="PRO_5035453070" evidence="1">
    <location>
        <begin position="19"/>
        <end position="150"/>
    </location>
</feature>
<name>A0A8J9V7N1_9NEOP</name>
<sequence length="150" mass="17572">MGIRLILLLGLLIGVLYCLHILAQDYQAISAPKLLRFLFKRDINSTGSKPTVRWKKILKYDPIQCARYLYCDLGARLPDNELRRGFIYMLTLGVKEEDKIAQEVFKTAYYEGKLYRSEYCAKTYWMCPFKASMLLDLVRYLLQKSDHENA</sequence>
<evidence type="ECO:0000256" key="1">
    <source>
        <dbReference type="SAM" id="SignalP"/>
    </source>
</evidence>
<proteinExistence type="predicted"/>
<reference evidence="2" key="1">
    <citation type="submission" date="2021-12" db="EMBL/GenBank/DDBJ databases">
        <authorList>
            <person name="Martin H S."/>
        </authorList>
    </citation>
    <scope>NUCLEOTIDE SEQUENCE</scope>
</reference>
<accession>A0A8J9V7N1</accession>
<gene>
    <name evidence="2" type="ORF">BINO364_LOCUS1325</name>
</gene>
<evidence type="ECO:0000313" key="3">
    <source>
        <dbReference type="Proteomes" id="UP000838878"/>
    </source>
</evidence>
<dbReference type="Proteomes" id="UP000838878">
    <property type="component" value="Chromosome 1"/>
</dbReference>